<sequence>MTESGSEEQVLQREIARLESEGYDVFVHPRAPLVPDFLGDFVPDAVATGNGKKIVLEVARPSTRQSERLKDVAARFAQQREWELKVLFVAPTSLGTTLPVQSRQAIEGALSEIERLRDIDALRAAFLLAWATFEAEGRASVEGRFDRPQTPSRLVEVLGQEGLLTPTDADQMRLLSEKRNRLIHGDLGTDIGAEDLERLIGILRQLSATGTPEHSN</sequence>
<evidence type="ECO:0000313" key="2">
    <source>
        <dbReference type="EMBL" id="MBP0115561.1"/>
    </source>
</evidence>
<protein>
    <recommendedName>
        <fullName evidence="1">REase AHJR-like domain-containing protein</fullName>
    </recommendedName>
</protein>
<gene>
    <name evidence="3" type="ORF">BRAD3257_3301</name>
    <name evidence="2" type="ORF">JWS04_31745</name>
</gene>
<dbReference type="Proteomes" id="UP000246085">
    <property type="component" value="Chromosome BRAD3257"/>
</dbReference>
<dbReference type="Proteomes" id="UP000669317">
    <property type="component" value="Unassembled WGS sequence"/>
</dbReference>
<evidence type="ECO:0000313" key="3">
    <source>
        <dbReference type="EMBL" id="SPP94337.1"/>
    </source>
</evidence>
<organism evidence="3 4">
    <name type="scientific">Bradyrhizobium vignae</name>
    <dbReference type="NCBI Taxonomy" id="1549949"/>
    <lineage>
        <taxon>Bacteria</taxon>
        <taxon>Pseudomonadati</taxon>
        <taxon>Pseudomonadota</taxon>
        <taxon>Alphaproteobacteria</taxon>
        <taxon>Hyphomicrobiales</taxon>
        <taxon>Nitrobacteraceae</taxon>
        <taxon>Bradyrhizobium</taxon>
    </lineage>
</organism>
<dbReference type="Pfam" id="PF18743">
    <property type="entry name" value="AHJR-like"/>
    <property type="match status" value="1"/>
</dbReference>
<dbReference type="EMBL" id="JAGIKT010000086">
    <property type="protein sequence ID" value="MBP0115561.1"/>
    <property type="molecule type" value="Genomic_DNA"/>
</dbReference>
<reference evidence="2 5" key="2">
    <citation type="submission" date="2021-03" db="EMBL/GenBank/DDBJ databases">
        <title>Genome Sequence of Bradyrhizobium vignae strain ISRA400.</title>
        <authorList>
            <person name="Tisa L.S."/>
            <person name="Svistoonoff S."/>
            <person name="Hocher V."/>
            <person name="Fall S."/>
            <person name="Zaiya A."/>
            <person name="Naing D."/>
            <person name="Niang N."/>
            <person name="Diouf A."/>
            <person name="Dasylva M.C."/>
            <person name="Toure O."/>
            <person name="Gueye M."/>
            <person name="Gully D."/>
            <person name="Tisseyre P."/>
            <person name="Simpson S."/>
            <person name="Morris K."/>
            <person name="Thomas W.K."/>
        </authorList>
    </citation>
    <scope>NUCLEOTIDE SEQUENCE [LARGE SCALE GENOMIC DNA]</scope>
    <source>
        <strain evidence="2 5">ISRA400</strain>
    </source>
</reference>
<dbReference type="KEGG" id="bvz:BRAD3257_3301"/>
<dbReference type="EMBL" id="LS398110">
    <property type="protein sequence ID" value="SPP94337.1"/>
    <property type="molecule type" value="Genomic_DNA"/>
</dbReference>
<name>A0A2U3PYV2_9BRAD</name>
<dbReference type="RefSeq" id="WP_160118815.1">
    <property type="nucleotide sequence ID" value="NZ_JAGIKT010000086.1"/>
</dbReference>
<evidence type="ECO:0000259" key="1">
    <source>
        <dbReference type="Pfam" id="PF18743"/>
    </source>
</evidence>
<accession>A0A2U3PYV2</accession>
<dbReference type="InterPro" id="IPR040902">
    <property type="entry name" value="AHJR-like"/>
</dbReference>
<proteinExistence type="predicted"/>
<evidence type="ECO:0000313" key="4">
    <source>
        <dbReference type="Proteomes" id="UP000246085"/>
    </source>
</evidence>
<feature type="domain" description="REase AHJR-like" evidence="1">
    <location>
        <begin position="3"/>
        <end position="118"/>
    </location>
</feature>
<keyword evidence="5" id="KW-1185">Reference proteome</keyword>
<evidence type="ECO:0000313" key="5">
    <source>
        <dbReference type="Proteomes" id="UP000669317"/>
    </source>
</evidence>
<dbReference type="AlphaFoldDB" id="A0A2U3PYV2"/>
<reference evidence="3 4" key="1">
    <citation type="submission" date="2018-03" db="EMBL/GenBank/DDBJ databases">
        <authorList>
            <person name="Gully D."/>
        </authorList>
    </citation>
    <scope>NUCLEOTIDE SEQUENCE [LARGE SCALE GENOMIC DNA]</scope>
    <source>
        <strain evidence="3">ORS3257</strain>
    </source>
</reference>